<keyword evidence="3 4" id="KW-0408">Iron</keyword>
<evidence type="ECO:0000313" key="5">
    <source>
        <dbReference type="EMBL" id="KAF9074324.1"/>
    </source>
</evidence>
<dbReference type="GO" id="GO:0020037">
    <property type="term" value="F:heme binding"/>
    <property type="evidence" value="ECO:0007669"/>
    <property type="project" value="InterPro"/>
</dbReference>
<keyword evidence="4" id="KW-0349">Heme</keyword>
<dbReference type="PANTHER" id="PTHR28657">
    <property type="entry name" value="INDOLEAMINE 2,3-DIOXYGENASE"/>
    <property type="match status" value="1"/>
</dbReference>
<dbReference type="GO" id="GO:0019441">
    <property type="term" value="P:L-tryptophan catabolic process to kynurenine"/>
    <property type="evidence" value="ECO:0007669"/>
    <property type="project" value="InterPro"/>
</dbReference>
<evidence type="ECO:0000256" key="3">
    <source>
        <dbReference type="ARBA" id="ARBA00023004"/>
    </source>
</evidence>
<proteinExistence type="inferred from homology"/>
<dbReference type="GO" id="GO:0046872">
    <property type="term" value="F:metal ion binding"/>
    <property type="evidence" value="ECO:0007669"/>
    <property type="project" value="UniProtKB-KW"/>
</dbReference>
<dbReference type="InterPro" id="IPR037217">
    <property type="entry name" value="Trp/Indoleamine_2_3_dOase-like"/>
</dbReference>
<dbReference type="Pfam" id="PF01231">
    <property type="entry name" value="IDO"/>
    <property type="match status" value="1"/>
</dbReference>
<feature type="binding site" description="proximal binding residue" evidence="4">
    <location>
        <position position="380"/>
    </location>
    <ligand>
        <name>heme b</name>
        <dbReference type="ChEBI" id="CHEBI:60344"/>
    </ligand>
    <ligandPart>
        <name>Fe</name>
        <dbReference type="ChEBI" id="CHEBI:18248"/>
    </ligandPart>
</feature>
<evidence type="ECO:0000256" key="1">
    <source>
        <dbReference type="ARBA" id="ARBA00007119"/>
    </source>
</evidence>
<keyword evidence="2 4" id="KW-0479">Metal-binding</keyword>
<accession>A0A9P5PXD9</accession>
<comment type="similarity">
    <text evidence="1">Belongs to the indoleamine 2,3-dioxygenase family.</text>
</comment>
<protein>
    <submittedName>
        <fullName evidence="5">Indoleamine 2,3-dioxygenase</fullName>
    </submittedName>
</protein>
<dbReference type="Proteomes" id="UP000772434">
    <property type="component" value="Unassembled WGS sequence"/>
</dbReference>
<comment type="caution">
    <text evidence="5">The sequence shown here is derived from an EMBL/GenBank/DDBJ whole genome shotgun (WGS) entry which is preliminary data.</text>
</comment>
<evidence type="ECO:0000313" key="6">
    <source>
        <dbReference type="Proteomes" id="UP000772434"/>
    </source>
</evidence>
<gene>
    <name evidence="5" type="ORF">BDP27DRAFT_1381218</name>
</gene>
<dbReference type="GO" id="GO:0034354">
    <property type="term" value="P:'de novo' NAD+ biosynthetic process from L-tryptophan"/>
    <property type="evidence" value="ECO:0007669"/>
    <property type="project" value="TreeGrafter"/>
</dbReference>
<keyword evidence="6" id="KW-1185">Reference proteome</keyword>
<dbReference type="EMBL" id="JADNRY010000013">
    <property type="protein sequence ID" value="KAF9074324.1"/>
    <property type="molecule type" value="Genomic_DNA"/>
</dbReference>
<evidence type="ECO:0000256" key="2">
    <source>
        <dbReference type="ARBA" id="ARBA00022723"/>
    </source>
</evidence>
<organism evidence="5 6">
    <name type="scientific">Rhodocollybia butyracea</name>
    <dbReference type="NCBI Taxonomy" id="206335"/>
    <lineage>
        <taxon>Eukaryota</taxon>
        <taxon>Fungi</taxon>
        <taxon>Dikarya</taxon>
        <taxon>Basidiomycota</taxon>
        <taxon>Agaricomycotina</taxon>
        <taxon>Agaricomycetes</taxon>
        <taxon>Agaricomycetidae</taxon>
        <taxon>Agaricales</taxon>
        <taxon>Marasmiineae</taxon>
        <taxon>Omphalotaceae</taxon>
        <taxon>Rhodocollybia</taxon>
    </lineage>
</organism>
<dbReference type="PANTHER" id="PTHR28657:SF5">
    <property type="entry name" value="INDOLEAMINE 2,3-DIOXYGENASE"/>
    <property type="match status" value="1"/>
</dbReference>
<dbReference type="SUPFAM" id="SSF140959">
    <property type="entry name" value="Indolic compounds 2,3-dioxygenase-like"/>
    <property type="match status" value="1"/>
</dbReference>
<name>A0A9P5PXD9_9AGAR</name>
<dbReference type="GO" id="GO:0033754">
    <property type="term" value="F:indoleamine 2,3-dioxygenase activity"/>
    <property type="evidence" value="ECO:0007669"/>
    <property type="project" value="TreeGrafter"/>
</dbReference>
<dbReference type="InterPro" id="IPR000898">
    <property type="entry name" value="Indolamine_dOase"/>
</dbReference>
<reference evidence="5" key="1">
    <citation type="submission" date="2020-11" db="EMBL/GenBank/DDBJ databases">
        <authorList>
            <consortium name="DOE Joint Genome Institute"/>
            <person name="Ahrendt S."/>
            <person name="Riley R."/>
            <person name="Andreopoulos W."/>
            <person name="Labutti K."/>
            <person name="Pangilinan J."/>
            <person name="Ruiz-Duenas F.J."/>
            <person name="Barrasa J.M."/>
            <person name="Sanchez-Garcia M."/>
            <person name="Camarero S."/>
            <person name="Miyauchi S."/>
            <person name="Serrano A."/>
            <person name="Linde D."/>
            <person name="Babiker R."/>
            <person name="Drula E."/>
            <person name="Ayuso-Fernandez I."/>
            <person name="Pacheco R."/>
            <person name="Padilla G."/>
            <person name="Ferreira P."/>
            <person name="Barriuso J."/>
            <person name="Kellner H."/>
            <person name="Castanera R."/>
            <person name="Alfaro M."/>
            <person name="Ramirez L."/>
            <person name="Pisabarro A.G."/>
            <person name="Kuo A."/>
            <person name="Tritt A."/>
            <person name="Lipzen A."/>
            <person name="He G."/>
            <person name="Yan M."/>
            <person name="Ng V."/>
            <person name="Cullen D."/>
            <person name="Martin F."/>
            <person name="Rosso M.-N."/>
            <person name="Henrissat B."/>
            <person name="Hibbett D."/>
            <person name="Martinez A.T."/>
            <person name="Grigoriev I.V."/>
        </authorList>
    </citation>
    <scope>NUCLEOTIDE SEQUENCE</scope>
    <source>
        <strain evidence="5">AH 40177</strain>
    </source>
</reference>
<evidence type="ECO:0000256" key="4">
    <source>
        <dbReference type="PIRSR" id="PIRSR600898-1"/>
    </source>
</evidence>
<dbReference type="GO" id="GO:0005737">
    <property type="term" value="C:cytoplasm"/>
    <property type="evidence" value="ECO:0007669"/>
    <property type="project" value="TreeGrafter"/>
</dbReference>
<dbReference type="Gene3D" id="1.20.58.480">
    <property type="match status" value="1"/>
</dbReference>
<dbReference type="AlphaFoldDB" id="A0A9P5PXD9"/>
<sequence length="441" mass="49835">MYTTTTNILEFQIFDVNSRTGFMPFQPPISRLPTHWELWESLLDDARREQLQPADKLGITAEEMARSERWRSRVSQTPLLSINDMATSTVLLRRAHLVLTFLMHFYIHTIPPDSPVLIPRPISIPILQVAKVLDLPPVITFSDTVLYNWRWANNANESDSSLESQTLFTGLQDEEVFYLCSARIELRGVDALNIMCSVMDEIFCGDEITLGRLTTYLLELSTVIDALKSLLLDVRKGCDPEVYYNAVRPWFRGEDSDSYVPSEERRKWVFEGAEEYPDLNMLPPDRELSGASAGQSSLIHALDVFLGVDHDRPNSISYMKRMQRYMPHPHRCFLSHLGKNPRPLRDFVMTACSEDTPANSAMKEAYNKAVSSLKEFRDSHMVIAGLYIIGPARRAAEALVHDTSVSSSASLKDRAITGTGGTDLLSFLKGVKKQTVLTLIT</sequence>
<dbReference type="OrthoDB" id="540174at2759"/>